<dbReference type="SFLD" id="SFLDG00358">
    <property type="entry name" value="Main_(cytGST)"/>
    <property type="match status" value="1"/>
</dbReference>
<dbReference type="PANTHER" id="PTHR44051:SF8">
    <property type="entry name" value="GLUTATHIONE S-TRANSFERASE GSTA"/>
    <property type="match status" value="1"/>
</dbReference>
<evidence type="ECO:0000259" key="3">
    <source>
        <dbReference type="PROSITE" id="PS50405"/>
    </source>
</evidence>
<evidence type="ECO:0000256" key="1">
    <source>
        <dbReference type="SAM" id="MobiDB-lite"/>
    </source>
</evidence>
<dbReference type="PROSITE" id="PS50405">
    <property type="entry name" value="GST_CTER"/>
    <property type="match status" value="1"/>
</dbReference>
<dbReference type="InterPro" id="IPR040079">
    <property type="entry name" value="Glutathione_S-Trfase"/>
</dbReference>
<feature type="region of interest" description="Disordered" evidence="1">
    <location>
        <begin position="216"/>
        <end position="236"/>
    </location>
</feature>
<evidence type="ECO:0000259" key="2">
    <source>
        <dbReference type="PROSITE" id="PS50404"/>
    </source>
</evidence>
<dbReference type="CDD" id="cd03046">
    <property type="entry name" value="GST_N_GTT1_like"/>
    <property type="match status" value="1"/>
</dbReference>
<dbReference type="SFLD" id="SFLDS00019">
    <property type="entry name" value="Glutathione_Transferase_(cytos"/>
    <property type="match status" value="1"/>
</dbReference>
<evidence type="ECO:0000313" key="4">
    <source>
        <dbReference type="EMBL" id="WWA47256.1"/>
    </source>
</evidence>
<sequence>MPLDKHASITITAYDWVPDFARGLVRDLRVRWALEEVGLDYRVEYLPQGTQKMPPHRRRQPFGQVPTYEEGDLTLFESGAIVLHIADRAPGLLPGGPDARARATQWVIAALNTIEPHLSDWALATIFEAGEPWSLPRKPAIRERIDERLGELSARLGTNDWLEGDFCVGDLVMVATLQQVDDELADLFDRYPNLADYRARGEARPAYRRALQDHLAGFTGSPPPGWAEDQEKEALS</sequence>
<dbReference type="InterPro" id="IPR010987">
    <property type="entry name" value="Glutathione-S-Trfase_C-like"/>
</dbReference>
<dbReference type="EMBL" id="CP144918">
    <property type="protein sequence ID" value="WWA47256.1"/>
    <property type="molecule type" value="Genomic_DNA"/>
</dbReference>
<dbReference type="Gene3D" id="3.40.30.10">
    <property type="entry name" value="Glutaredoxin"/>
    <property type="match status" value="1"/>
</dbReference>
<gene>
    <name evidence="4" type="ORF">V5F89_13480</name>
</gene>
<dbReference type="Proteomes" id="UP001335183">
    <property type="component" value="Chromosome"/>
</dbReference>
<dbReference type="PANTHER" id="PTHR44051">
    <property type="entry name" value="GLUTATHIONE S-TRANSFERASE-RELATED"/>
    <property type="match status" value="1"/>
</dbReference>
<accession>A0ABZ2D612</accession>
<dbReference type="InterPro" id="IPR004045">
    <property type="entry name" value="Glutathione_S-Trfase_N"/>
</dbReference>
<dbReference type="PROSITE" id="PS50404">
    <property type="entry name" value="GST_NTER"/>
    <property type="match status" value="1"/>
</dbReference>
<evidence type="ECO:0000313" key="5">
    <source>
        <dbReference type="Proteomes" id="UP001335183"/>
    </source>
</evidence>
<dbReference type="InterPro" id="IPR036249">
    <property type="entry name" value="Thioredoxin-like_sf"/>
</dbReference>
<protein>
    <submittedName>
        <fullName evidence="4">Glutathione S-transferase family protein</fullName>
    </submittedName>
</protein>
<feature type="domain" description="GST C-terminal" evidence="3">
    <location>
        <begin position="96"/>
        <end position="223"/>
    </location>
</feature>
<organism evidence="4 5">
    <name type="scientific">Pelagerythrobacter marensis</name>
    <dbReference type="NCBI Taxonomy" id="543877"/>
    <lineage>
        <taxon>Bacteria</taxon>
        <taxon>Pseudomonadati</taxon>
        <taxon>Pseudomonadota</taxon>
        <taxon>Alphaproteobacteria</taxon>
        <taxon>Sphingomonadales</taxon>
        <taxon>Erythrobacteraceae</taxon>
        <taxon>Pelagerythrobacter</taxon>
    </lineage>
</organism>
<name>A0ABZ2D612_9SPHN</name>
<dbReference type="RefSeq" id="WP_338446147.1">
    <property type="nucleotide sequence ID" value="NZ_CP144918.1"/>
</dbReference>
<feature type="domain" description="GST N-terminal" evidence="2">
    <location>
        <begin position="14"/>
        <end position="93"/>
    </location>
</feature>
<reference evidence="4 5" key="1">
    <citation type="submission" date="2024-02" db="EMBL/GenBank/DDBJ databases">
        <title>The whole genome sequence of five bacterial samples isolated from Abu Dhabi Sabkha-shore region.</title>
        <authorList>
            <person name="Sudalaimuthuasari N."/>
            <person name="Sarfraz B."/>
            <person name="Tuyisabe J.D."/>
            <person name="Mugisha Ntwali L.D.M."/>
            <person name="Ali A.I.A.A."/>
            <person name="Almansoori S.Z.A."/>
            <person name="Alajami H.S.A."/>
            <person name="Almeqbaali A.A.S."/>
            <person name="Kundu B."/>
            <person name="Saeed E.E."/>
            <person name="Sukumarinath V."/>
            <person name="Mishra A.K."/>
            <person name="Hazzouri K.M."/>
            <person name="Almaskari R."/>
            <person name="Sharma A.K."/>
            <person name="Amiri K.M.A."/>
        </authorList>
    </citation>
    <scope>NUCLEOTIDE SEQUENCE [LARGE SCALE GENOMIC DNA]</scope>
    <source>
        <strain evidence="5">kcgeb_sd</strain>
    </source>
</reference>
<keyword evidence="5" id="KW-1185">Reference proteome</keyword>
<dbReference type="Gene3D" id="1.20.1050.10">
    <property type="match status" value="1"/>
</dbReference>
<dbReference type="SUPFAM" id="SSF47616">
    <property type="entry name" value="GST C-terminal domain-like"/>
    <property type="match status" value="1"/>
</dbReference>
<dbReference type="InterPro" id="IPR036282">
    <property type="entry name" value="Glutathione-S-Trfase_C_sf"/>
</dbReference>
<proteinExistence type="predicted"/>
<dbReference type="SUPFAM" id="SSF52833">
    <property type="entry name" value="Thioredoxin-like"/>
    <property type="match status" value="1"/>
</dbReference>
<dbReference type="Pfam" id="PF02798">
    <property type="entry name" value="GST_N"/>
    <property type="match status" value="1"/>
</dbReference>
<dbReference type="CDD" id="cd03207">
    <property type="entry name" value="GST_C_8"/>
    <property type="match status" value="1"/>
</dbReference>